<dbReference type="Proteomes" id="UP000237839">
    <property type="component" value="Unassembled WGS sequence"/>
</dbReference>
<dbReference type="NCBIfam" id="TIGR04353">
    <property type="entry name" value="PqqD_rel_X"/>
    <property type="match status" value="1"/>
</dbReference>
<protein>
    <submittedName>
        <fullName evidence="1">PqqD family protein, HPr-rel-A system</fullName>
    </submittedName>
</protein>
<comment type="caution">
    <text evidence="1">The sequence shown here is derived from an EMBL/GenBank/DDBJ whole genome shotgun (WGS) entry which is preliminary data.</text>
</comment>
<dbReference type="InterPro" id="IPR027599">
    <property type="entry name" value="PqqD-rel_X"/>
</dbReference>
<gene>
    <name evidence="1" type="ORF">S2091_4344</name>
</gene>
<dbReference type="RefSeq" id="WP_105534074.1">
    <property type="nucleotide sequence ID" value="NZ_PUGF01000032.1"/>
</dbReference>
<accession>A0A2S9GTA7</accession>
<dbReference type="AlphaFoldDB" id="A0A2S9GTA7"/>
<reference evidence="1 2" key="1">
    <citation type="submission" date="2018-02" db="EMBL/GenBank/DDBJ databases">
        <title>Solimicrobium silvestre gen. nov., sp. nov., isolated from alpine forest soil.</title>
        <authorList>
            <person name="Margesin R."/>
            <person name="Albuquerque L."/>
            <person name="Zhang D.-C."/>
            <person name="Froufe H.J.C."/>
            <person name="Severino R."/>
            <person name="Roxo I."/>
            <person name="Egas C."/>
            <person name="Da Costa M.S."/>
        </authorList>
    </citation>
    <scope>NUCLEOTIDE SEQUENCE [LARGE SCALE GENOMIC DNA]</scope>
    <source>
        <strain evidence="1 2">S20-91</strain>
    </source>
</reference>
<keyword evidence="2" id="KW-1185">Reference proteome</keyword>
<sequence length="90" mass="9884">MKWRTVTTTANNLRIWGDEYVVYNPQSGSTHLLGLAAGQILQKLEISPLDVSSLASLLGAEWQQEAEPDFVQSVQNLLTDLQALALIECA</sequence>
<proteinExistence type="predicted"/>
<evidence type="ECO:0000313" key="2">
    <source>
        <dbReference type="Proteomes" id="UP000237839"/>
    </source>
</evidence>
<dbReference type="OrthoDB" id="8563960at2"/>
<dbReference type="EMBL" id="PUGF01000032">
    <property type="protein sequence ID" value="PRC90943.1"/>
    <property type="molecule type" value="Genomic_DNA"/>
</dbReference>
<name>A0A2S9GTA7_9BURK</name>
<organism evidence="1 2">
    <name type="scientific">Solimicrobium silvestre</name>
    <dbReference type="NCBI Taxonomy" id="2099400"/>
    <lineage>
        <taxon>Bacteria</taxon>
        <taxon>Pseudomonadati</taxon>
        <taxon>Pseudomonadota</taxon>
        <taxon>Betaproteobacteria</taxon>
        <taxon>Burkholderiales</taxon>
        <taxon>Oxalobacteraceae</taxon>
        <taxon>Solimicrobium</taxon>
    </lineage>
</organism>
<evidence type="ECO:0000313" key="1">
    <source>
        <dbReference type="EMBL" id="PRC90943.1"/>
    </source>
</evidence>